<organism evidence="2">
    <name type="scientific">Harpegnathos saltator</name>
    <name type="common">Jerdon's jumping ant</name>
    <dbReference type="NCBI Taxonomy" id="610380"/>
    <lineage>
        <taxon>Eukaryota</taxon>
        <taxon>Metazoa</taxon>
        <taxon>Ecdysozoa</taxon>
        <taxon>Arthropoda</taxon>
        <taxon>Hexapoda</taxon>
        <taxon>Insecta</taxon>
        <taxon>Pterygota</taxon>
        <taxon>Neoptera</taxon>
        <taxon>Endopterygota</taxon>
        <taxon>Hymenoptera</taxon>
        <taxon>Apocrita</taxon>
        <taxon>Aculeata</taxon>
        <taxon>Formicoidea</taxon>
        <taxon>Formicidae</taxon>
        <taxon>Ponerinae</taxon>
        <taxon>Ponerini</taxon>
        <taxon>Harpegnathos</taxon>
    </lineage>
</organism>
<proteinExistence type="predicted"/>
<dbReference type="AlphaFoldDB" id="E2BP65"/>
<dbReference type="EMBL" id="GL449553">
    <property type="protein sequence ID" value="EFN82485.1"/>
    <property type="molecule type" value="Genomic_DNA"/>
</dbReference>
<evidence type="ECO:0000313" key="2">
    <source>
        <dbReference type="Proteomes" id="UP000008237"/>
    </source>
</evidence>
<name>E2BP65_HARSA</name>
<gene>
    <name evidence="1" type="ORF">EAI_00190</name>
</gene>
<reference evidence="1 2" key="1">
    <citation type="journal article" date="2010" name="Science">
        <title>Genomic comparison of the ants Camponotus floridanus and Harpegnathos saltator.</title>
        <authorList>
            <person name="Bonasio R."/>
            <person name="Zhang G."/>
            <person name="Ye C."/>
            <person name="Mutti N.S."/>
            <person name="Fang X."/>
            <person name="Qin N."/>
            <person name="Donahue G."/>
            <person name="Yang P."/>
            <person name="Li Q."/>
            <person name="Li C."/>
            <person name="Zhang P."/>
            <person name="Huang Z."/>
            <person name="Berger S.L."/>
            <person name="Reinberg D."/>
            <person name="Wang J."/>
            <person name="Liebig J."/>
        </authorList>
    </citation>
    <scope>NUCLEOTIDE SEQUENCE [LARGE SCALE GENOMIC DNA]</scope>
    <source>
        <strain evidence="1 2">R22 G/1</strain>
    </source>
</reference>
<feature type="non-terminal residue" evidence="1">
    <location>
        <position position="1"/>
    </location>
</feature>
<dbReference type="Proteomes" id="UP000008237">
    <property type="component" value="Unassembled WGS sequence"/>
</dbReference>
<evidence type="ECO:0000313" key="1">
    <source>
        <dbReference type="EMBL" id="EFN82485.1"/>
    </source>
</evidence>
<feature type="non-terminal residue" evidence="1">
    <location>
        <position position="19"/>
    </location>
</feature>
<protein>
    <submittedName>
        <fullName evidence="1">Uncharacterized protein</fullName>
    </submittedName>
</protein>
<dbReference type="InParanoid" id="E2BP65"/>
<accession>E2BP65</accession>
<keyword evidence="2" id="KW-1185">Reference proteome</keyword>
<sequence>FITGDDKWIVYNSIKRKRS</sequence>